<keyword evidence="1" id="KW-0472">Membrane</keyword>
<feature type="transmembrane region" description="Helical" evidence="1">
    <location>
        <begin position="21"/>
        <end position="38"/>
    </location>
</feature>
<sequence length="380" mass="43235">MDNKTFAVKKMSPSLSVYIDLLRVICAVSVIMEHYPFSSNIENFFTATNYAYDAVIVFFVLSGYVISYSADTFEKDRRDYAANRMARILPVAFTAVLLSAIFFLAVGDSRVDLYGDVSQKTNGVITFIQSITFTNQVWSSNEQPFANGPYWSLAFEVWCYVIYGVMFYYRGWTRVLLLLVLVVMLGPKQLIILPMWLAGSLAYHVRFKATLPRFVLYLLLLLPIAIYISVQATMPRDWSYVYAGRNVERILGFGLDGAANFGWGYLLAILMSLHLYAFQRLFNEVNVDLDILFSRLVRFLAGYTFTLYLFHVPIIKFILAVTGLDKTDLLGGYGAVVYGAVFVAVYFIGNVVEHKKVLFRGWAHFVIGRFSQALQRTSRS</sequence>
<evidence type="ECO:0000256" key="1">
    <source>
        <dbReference type="SAM" id="Phobius"/>
    </source>
</evidence>
<feature type="transmembrane region" description="Helical" evidence="1">
    <location>
        <begin position="330"/>
        <end position="349"/>
    </location>
</feature>
<keyword evidence="3" id="KW-0012">Acyltransferase</keyword>
<name>A0A7Z6U5Z9_PSESF</name>
<dbReference type="InterPro" id="IPR050879">
    <property type="entry name" value="Acyltransferase_3"/>
</dbReference>
<dbReference type="RefSeq" id="WP_122281296.1">
    <property type="nucleotide sequence ID" value="NZ_RBQT01000095.1"/>
</dbReference>
<evidence type="ECO:0000259" key="2">
    <source>
        <dbReference type="Pfam" id="PF01757"/>
    </source>
</evidence>
<gene>
    <name evidence="3" type="ORF">ALQ15_01537</name>
</gene>
<evidence type="ECO:0000313" key="3">
    <source>
        <dbReference type="EMBL" id="RMP79036.1"/>
    </source>
</evidence>
<proteinExistence type="predicted"/>
<keyword evidence="3" id="KW-0808">Transferase</keyword>
<dbReference type="Proteomes" id="UP000282289">
    <property type="component" value="Unassembled WGS sequence"/>
</dbReference>
<reference evidence="3 4" key="1">
    <citation type="submission" date="2018-08" db="EMBL/GenBank/DDBJ databases">
        <title>Recombination of ecologically and evolutionarily significant loci maintains genetic cohesion in the Pseudomonas syringae species complex.</title>
        <authorList>
            <person name="Dillon M."/>
            <person name="Thakur S."/>
            <person name="Almeida R.N.D."/>
            <person name="Weir B.S."/>
            <person name="Guttman D.S."/>
        </authorList>
    </citation>
    <scope>NUCLEOTIDE SEQUENCE [LARGE SCALE GENOMIC DNA]</scope>
    <source>
        <strain evidence="3 4">ICMP 19589</strain>
    </source>
</reference>
<dbReference type="InterPro" id="IPR002656">
    <property type="entry name" value="Acyl_transf_3_dom"/>
</dbReference>
<organism evidence="3 4">
    <name type="scientific">Pseudomonas syringae pv. actinidiae</name>
    <dbReference type="NCBI Taxonomy" id="103796"/>
    <lineage>
        <taxon>Bacteria</taxon>
        <taxon>Pseudomonadati</taxon>
        <taxon>Pseudomonadota</taxon>
        <taxon>Gammaproteobacteria</taxon>
        <taxon>Pseudomonadales</taxon>
        <taxon>Pseudomonadaceae</taxon>
        <taxon>Pseudomonas</taxon>
        <taxon>Pseudomonas syringae</taxon>
    </lineage>
</organism>
<dbReference type="AlphaFoldDB" id="A0A7Z6U5Z9"/>
<feature type="transmembrane region" description="Helical" evidence="1">
    <location>
        <begin position="150"/>
        <end position="169"/>
    </location>
</feature>
<dbReference type="EMBL" id="RBQT01000095">
    <property type="protein sequence ID" value="RMP79036.1"/>
    <property type="molecule type" value="Genomic_DNA"/>
</dbReference>
<dbReference type="Pfam" id="PF01757">
    <property type="entry name" value="Acyl_transf_3"/>
    <property type="match status" value="1"/>
</dbReference>
<feature type="domain" description="Acyltransferase 3" evidence="2">
    <location>
        <begin position="17"/>
        <end position="346"/>
    </location>
</feature>
<dbReference type="PANTHER" id="PTHR23028">
    <property type="entry name" value="ACETYLTRANSFERASE"/>
    <property type="match status" value="1"/>
</dbReference>
<feature type="transmembrane region" description="Helical" evidence="1">
    <location>
        <begin position="50"/>
        <end position="67"/>
    </location>
</feature>
<feature type="transmembrane region" description="Helical" evidence="1">
    <location>
        <begin position="211"/>
        <end position="230"/>
    </location>
</feature>
<protein>
    <submittedName>
        <fullName evidence="3">Putative acyltransferase</fullName>
    </submittedName>
</protein>
<feature type="transmembrane region" description="Helical" evidence="1">
    <location>
        <begin position="296"/>
        <end position="318"/>
    </location>
</feature>
<dbReference type="GO" id="GO:0016747">
    <property type="term" value="F:acyltransferase activity, transferring groups other than amino-acyl groups"/>
    <property type="evidence" value="ECO:0007669"/>
    <property type="project" value="InterPro"/>
</dbReference>
<feature type="transmembrane region" description="Helical" evidence="1">
    <location>
        <begin position="176"/>
        <end position="199"/>
    </location>
</feature>
<feature type="transmembrane region" description="Helical" evidence="1">
    <location>
        <begin position="88"/>
        <end position="106"/>
    </location>
</feature>
<evidence type="ECO:0000313" key="4">
    <source>
        <dbReference type="Proteomes" id="UP000282289"/>
    </source>
</evidence>
<keyword evidence="1" id="KW-0812">Transmembrane</keyword>
<comment type="caution">
    <text evidence="3">The sequence shown here is derived from an EMBL/GenBank/DDBJ whole genome shotgun (WGS) entry which is preliminary data.</text>
</comment>
<accession>A0A7Z6U5Z9</accession>
<feature type="transmembrane region" description="Helical" evidence="1">
    <location>
        <begin position="250"/>
        <end position="276"/>
    </location>
</feature>
<keyword evidence="1" id="KW-1133">Transmembrane helix</keyword>